<keyword evidence="2" id="KW-1185">Reference proteome</keyword>
<gene>
    <name evidence="1" type="ORF">PPSIR1_17470</name>
</gene>
<organism evidence="1 2">
    <name type="scientific">Plesiocystis pacifica SIR-1</name>
    <dbReference type="NCBI Taxonomy" id="391625"/>
    <lineage>
        <taxon>Bacteria</taxon>
        <taxon>Pseudomonadati</taxon>
        <taxon>Myxococcota</taxon>
        <taxon>Polyangia</taxon>
        <taxon>Nannocystales</taxon>
        <taxon>Nannocystaceae</taxon>
        <taxon>Plesiocystis</taxon>
    </lineage>
</organism>
<dbReference type="OrthoDB" id="8879755at2"/>
<name>A6GA59_9BACT</name>
<reference evidence="1 2" key="1">
    <citation type="submission" date="2007-06" db="EMBL/GenBank/DDBJ databases">
        <authorList>
            <person name="Shimkets L."/>
            <person name="Ferriera S."/>
            <person name="Johnson J."/>
            <person name="Kravitz S."/>
            <person name="Beeson K."/>
            <person name="Sutton G."/>
            <person name="Rogers Y.-H."/>
            <person name="Friedman R."/>
            <person name="Frazier M."/>
            <person name="Venter J.C."/>
        </authorList>
    </citation>
    <scope>NUCLEOTIDE SEQUENCE [LARGE SCALE GENOMIC DNA]</scope>
    <source>
        <strain evidence="1 2">SIR-1</strain>
    </source>
</reference>
<evidence type="ECO:0000313" key="2">
    <source>
        <dbReference type="Proteomes" id="UP000005801"/>
    </source>
</evidence>
<dbReference type="EMBL" id="ABCS01000049">
    <property type="protein sequence ID" value="EDM77272.1"/>
    <property type="molecule type" value="Genomic_DNA"/>
</dbReference>
<dbReference type="RefSeq" id="WP_006973601.1">
    <property type="nucleotide sequence ID" value="NZ_ABCS01000049.1"/>
</dbReference>
<dbReference type="AlphaFoldDB" id="A6GA59"/>
<evidence type="ECO:0000313" key="1">
    <source>
        <dbReference type="EMBL" id="EDM77272.1"/>
    </source>
</evidence>
<dbReference type="Proteomes" id="UP000005801">
    <property type="component" value="Unassembled WGS sequence"/>
</dbReference>
<comment type="caution">
    <text evidence="1">The sequence shown here is derived from an EMBL/GenBank/DDBJ whole genome shotgun (WGS) entry which is preliminary data.</text>
</comment>
<sequence length="328" mass="37243">MTQSAAQRPDPTVQRKAAIAWGSAQDHAGKVRVEPIPNFDLDRTIFNLLEGKAARYVIKTRIAKEPHWDKPAAQRIQTAYDEARGQHPLPPVDPELIQFMVDECNFDVEHADGSFLDHLYFCFEYGAQHFPEHSALVLLLHSILGTGTNTFAMTADKIPALRERMTAFDWTHIEAFPSVLRLLYDMPLRRELRAKLGRLDAMKSIRFSRVIDNAPIEMSAEDFWIQLNYQLIHLVDFLPVANWSVHANDTAFIVFRDLYDLLGKAGKRMAKIDYTPAAGPRALTRESQSFGGWLTTLIPVTTSEKMAAGSVRRFSERIGHSMDYSIAW</sequence>
<proteinExistence type="predicted"/>
<protein>
    <submittedName>
        <fullName evidence="1">Uncharacterized protein</fullName>
    </submittedName>
</protein>
<accession>A6GA59</accession>
<dbReference type="STRING" id="391625.PPSIR1_17470"/>